<dbReference type="SMART" id="SM00530">
    <property type="entry name" value="HTH_XRE"/>
    <property type="match status" value="1"/>
</dbReference>
<sequence length="283" mass="31812">MQSTARSRLAAELRRLRDLSGVSGRKLAHLVSISQSKVSRIESGAVIPSLPEVTAWGRALGAPEETLQQLTFLTKQAFTEVQPWRELLEDQSHIQDEVGEQERRARRVRTFQSSVVPGLLQTADYARRVFATYQPPYGEEEISAAVAARLNRQQLIFEPDRQFDFVITEGALRWCPGPPRGLLAQWDRIASIVTLDNVSIGLIPYHQEAVTLLSHSFVIYDDDDAEHSWVTLEMIHGTMTVSDPHDVMIYGQRWSSLRQMAVFGQDARDYLAVLADGVRTSAP</sequence>
<dbReference type="CDD" id="cd00093">
    <property type="entry name" value="HTH_XRE"/>
    <property type="match status" value="1"/>
</dbReference>
<proteinExistence type="predicted"/>
<dbReference type="EMBL" id="JACHMX010000001">
    <property type="protein sequence ID" value="MBB5850201.1"/>
    <property type="molecule type" value="Genomic_DNA"/>
</dbReference>
<accession>A0A841AU79</accession>
<dbReference type="InterPro" id="IPR043917">
    <property type="entry name" value="DUF5753"/>
</dbReference>
<gene>
    <name evidence="2" type="ORF">HDA45_000288</name>
</gene>
<dbReference type="InterPro" id="IPR001387">
    <property type="entry name" value="Cro/C1-type_HTH"/>
</dbReference>
<dbReference type="RefSeq" id="WP_184891486.1">
    <property type="nucleotide sequence ID" value="NZ_JACHMX010000001.1"/>
</dbReference>
<dbReference type="AlphaFoldDB" id="A0A841AU79"/>
<name>A0A841AU79_9PSEU</name>
<evidence type="ECO:0000259" key="1">
    <source>
        <dbReference type="PROSITE" id="PS50943"/>
    </source>
</evidence>
<evidence type="ECO:0000313" key="3">
    <source>
        <dbReference type="Proteomes" id="UP000580861"/>
    </source>
</evidence>
<dbReference type="InterPro" id="IPR010982">
    <property type="entry name" value="Lambda_DNA-bd_dom_sf"/>
</dbReference>
<dbReference type="SUPFAM" id="SSF47413">
    <property type="entry name" value="lambda repressor-like DNA-binding domains"/>
    <property type="match status" value="1"/>
</dbReference>
<evidence type="ECO:0000313" key="2">
    <source>
        <dbReference type="EMBL" id="MBB5850201.1"/>
    </source>
</evidence>
<feature type="domain" description="HTH cro/C1-type" evidence="1">
    <location>
        <begin position="13"/>
        <end position="67"/>
    </location>
</feature>
<reference evidence="2 3" key="1">
    <citation type="submission" date="2020-08" db="EMBL/GenBank/DDBJ databases">
        <title>Sequencing the genomes of 1000 actinobacteria strains.</title>
        <authorList>
            <person name="Klenk H.-P."/>
        </authorList>
    </citation>
    <scope>NUCLEOTIDE SEQUENCE [LARGE SCALE GENOMIC DNA]</scope>
    <source>
        <strain evidence="2 3">DSM 45272</strain>
    </source>
</reference>
<dbReference type="PROSITE" id="PS50943">
    <property type="entry name" value="HTH_CROC1"/>
    <property type="match status" value="1"/>
</dbReference>
<dbReference type="Pfam" id="PF19054">
    <property type="entry name" value="DUF5753"/>
    <property type="match status" value="1"/>
</dbReference>
<keyword evidence="3" id="KW-1185">Reference proteome</keyword>
<dbReference type="Gene3D" id="1.10.260.40">
    <property type="entry name" value="lambda repressor-like DNA-binding domains"/>
    <property type="match status" value="1"/>
</dbReference>
<comment type="caution">
    <text evidence="2">The sequence shown here is derived from an EMBL/GenBank/DDBJ whole genome shotgun (WGS) entry which is preliminary data.</text>
</comment>
<dbReference type="Pfam" id="PF13560">
    <property type="entry name" value="HTH_31"/>
    <property type="match status" value="1"/>
</dbReference>
<dbReference type="GO" id="GO:0003677">
    <property type="term" value="F:DNA binding"/>
    <property type="evidence" value="ECO:0007669"/>
    <property type="project" value="InterPro"/>
</dbReference>
<organism evidence="2 3">
    <name type="scientific">Amycolatopsis umgeniensis</name>
    <dbReference type="NCBI Taxonomy" id="336628"/>
    <lineage>
        <taxon>Bacteria</taxon>
        <taxon>Bacillati</taxon>
        <taxon>Actinomycetota</taxon>
        <taxon>Actinomycetes</taxon>
        <taxon>Pseudonocardiales</taxon>
        <taxon>Pseudonocardiaceae</taxon>
        <taxon>Amycolatopsis</taxon>
    </lineage>
</organism>
<protein>
    <submittedName>
        <fullName evidence="2">Transcriptional regulator with XRE-family HTH domain</fullName>
    </submittedName>
</protein>
<dbReference type="Proteomes" id="UP000580861">
    <property type="component" value="Unassembled WGS sequence"/>
</dbReference>